<dbReference type="PANTHER" id="PTHR15744:SF0">
    <property type="entry name" value="KH HOMOLOGY DOMAIN-CONTAINING PROTEIN 4"/>
    <property type="match status" value="1"/>
</dbReference>
<protein>
    <submittedName>
        <fullName evidence="2">Khdc4 protein</fullName>
    </submittedName>
</protein>
<gene>
    <name evidence="2" type="primary">khdc4</name>
    <name evidence="2" type="ORF">SNAT2548_LOCUS18064</name>
</gene>
<evidence type="ECO:0000313" key="3">
    <source>
        <dbReference type="Proteomes" id="UP000604046"/>
    </source>
</evidence>
<proteinExistence type="predicted"/>
<dbReference type="InterPro" id="IPR031121">
    <property type="entry name" value="RIK/BLOM7"/>
</dbReference>
<evidence type="ECO:0000313" key="2">
    <source>
        <dbReference type="EMBL" id="CAE7344719.1"/>
    </source>
</evidence>
<dbReference type="AlphaFoldDB" id="A0A812P8U9"/>
<dbReference type="InterPro" id="IPR055256">
    <property type="entry name" value="KH_1_KHDC4/BBP-like"/>
</dbReference>
<sequence>YEFAPHPEILTAFEFVPKLYGRKGVNMKTIADSCGGKVRLRGRGSRFLEKDGFEADMDLKLYLSCQTRENLLVGHRLVLDLLERIEADFQRFCRQGEAIALMSSYGLPPKLEGKSVLYLLSNSKGL</sequence>
<comment type="caution">
    <text evidence="2">The sequence shown here is derived from an EMBL/GenBank/DDBJ whole genome shotgun (WGS) entry which is preliminary data.</text>
</comment>
<accession>A0A812P8U9</accession>
<keyword evidence="3" id="KW-1185">Reference proteome</keyword>
<feature type="domain" description="KHDC4/BBP-like KH-domain type I" evidence="1">
    <location>
        <begin position="12"/>
        <end position="83"/>
    </location>
</feature>
<dbReference type="EMBL" id="CAJNDS010002132">
    <property type="protein sequence ID" value="CAE7344719.1"/>
    <property type="molecule type" value="Genomic_DNA"/>
</dbReference>
<organism evidence="2 3">
    <name type="scientific">Symbiodinium natans</name>
    <dbReference type="NCBI Taxonomy" id="878477"/>
    <lineage>
        <taxon>Eukaryota</taxon>
        <taxon>Sar</taxon>
        <taxon>Alveolata</taxon>
        <taxon>Dinophyceae</taxon>
        <taxon>Suessiales</taxon>
        <taxon>Symbiodiniaceae</taxon>
        <taxon>Symbiodinium</taxon>
    </lineage>
</organism>
<name>A0A812P8U9_9DINO</name>
<dbReference type="InterPro" id="IPR036612">
    <property type="entry name" value="KH_dom_type_1_sf"/>
</dbReference>
<feature type="non-terminal residue" evidence="2">
    <location>
        <position position="126"/>
    </location>
</feature>
<dbReference type="GO" id="GO:0005634">
    <property type="term" value="C:nucleus"/>
    <property type="evidence" value="ECO:0007669"/>
    <property type="project" value="InterPro"/>
</dbReference>
<dbReference type="Proteomes" id="UP000604046">
    <property type="component" value="Unassembled WGS sequence"/>
</dbReference>
<dbReference type="SUPFAM" id="SSF54791">
    <property type="entry name" value="Eukaryotic type KH-domain (KH-domain type I)"/>
    <property type="match status" value="1"/>
</dbReference>
<evidence type="ECO:0000259" key="1">
    <source>
        <dbReference type="Pfam" id="PF22675"/>
    </source>
</evidence>
<dbReference type="Pfam" id="PF22675">
    <property type="entry name" value="KH-I_KHDC4-BBP"/>
    <property type="match status" value="1"/>
</dbReference>
<dbReference type="PANTHER" id="PTHR15744">
    <property type="entry name" value="BLOM7"/>
    <property type="match status" value="1"/>
</dbReference>
<dbReference type="GO" id="GO:0003723">
    <property type="term" value="F:RNA binding"/>
    <property type="evidence" value="ECO:0007669"/>
    <property type="project" value="InterPro"/>
</dbReference>
<reference evidence="2" key="1">
    <citation type="submission" date="2021-02" db="EMBL/GenBank/DDBJ databases">
        <authorList>
            <person name="Dougan E. K."/>
            <person name="Rhodes N."/>
            <person name="Thang M."/>
            <person name="Chan C."/>
        </authorList>
    </citation>
    <scope>NUCLEOTIDE SEQUENCE</scope>
</reference>
<dbReference type="Gene3D" id="3.30.1370.10">
    <property type="entry name" value="K Homology domain, type 1"/>
    <property type="match status" value="1"/>
</dbReference>